<sequence length="177" mass="19760">MKTQEFISLLEKHPKTPLFFEYAPGQYVRSDYHITEVKNVDFDTVDCGGQANKWSETHVQLWENEALEPDHQVDSSKALKIFEVVDKVRPTYQDSTIKFEYGNRSFTTAILPIGEIELDAKKIVVKLGVDQTACKAKDRAQTAEEKAQACCGPVPSKKSIVLTGQDQNECTPGSGCC</sequence>
<evidence type="ECO:0000313" key="2">
    <source>
        <dbReference type="Proteomes" id="UP000647339"/>
    </source>
</evidence>
<dbReference type="Pfam" id="PF20001">
    <property type="entry name" value="DUF6428"/>
    <property type="match status" value="1"/>
</dbReference>
<evidence type="ECO:0000313" key="1">
    <source>
        <dbReference type="EMBL" id="GGF36922.1"/>
    </source>
</evidence>
<gene>
    <name evidence="1" type="ORF">GCM10011339_26780</name>
</gene>
<comment type="caution">
    <text evidence="1">The sequence shown here is derived from an EMBL/GenBank/DDBJ whole genome shotgun (WGS) entry which is preliminary data.</text>
</comment>
<reference evidence="2" key="1">
    <citation type="journal article" date="2019" name="Int. J. Syst. Evol. Microbiol.">
        <title>The Global Catalogue of Microorganisms (GCM) 10K type strain sequencing project: providing services to taxonomists for standard genome sequencing and annotation.</title>
        <authorList>
            <consortium name="The Broad Institute Genomics Platform"/>
            <consortium name="The Broad Institute Genome Sequencing Center for Infectious Disease"/>
            <person name="Wu L."/>
            <person name="Ma J."/>
        </authorList>
    </citation>
    <scope>NUCLEOTIDE SEQUENCE [LARGE SCALE GENOMIC DNA]</scope>
    <source>
        <strain evidence="2">CGMCC 1.15407</strain>
    </source>
</reference>
<dbReference type="Proteomes" id="UP000647339">
    <property type="component" value="Unassembled WGS sequence"/>
</dbReference>
<proteinExistence type="predicted"/>
<organism evidence="1 2">
    <name type="scientific">Echinicola rosea</name>
    <dbReference type="NCBI Taxonomy" id="1807691"/>
    <lineage>
        <taxon>Bacteria</taxon>
        <taxon>Pseudomonadati</taxon>
        <taxon>Bacteroidota</taxon>
        <taxon>Cytophagia</taxon>
        <taxon>Cytophagales</taxon>
        <taxon>Cyclobacteriaceae</taxon>
        <taxon>Echinicola</taxon>
    </lineage>
</organism>
<dbReference type="RefSeq" id="WP_137402853.1">
    <property type="nucleotide sequence ID" value="NZ_BMIU01000013.1"/>
</dbReference>
<protein>
    <submittedName>
        <fullName evidence="1">Uncharacterized protein</fullName>
    </submittedName>
</protein>
<dbReference type="EMBL" id="BMIU01000013">
    <property type="protein sequence ID" value="GGF36922.1"/>
    <property type="molecule type" value="Genomic_DNA"/>
</dbReference>
<accession>A0ABQ1V3N4</accession>
<name>A0ABQ1V3N4_9BACT</name>
<keyword evidence="2" id="KW-1185">Reference proteome</keyword>
<dbReference type="InterPro" id="IPR045534">
    <property type="entry name" value="DUF6428"/>
</dbReference>